<dbReference type="EMBL" id="JAQQDW010000122">
    <property type="protein sequence ID" value="MFM0108527.1"/>
    <property type="molecule type" value="Genomic_DNA"/>
</dbReference>
<evidence type="ECO:0000313" key="1">
    <source>
        <dbReference type="EMBL" id="MFM0108527.1"/>
    </source>
</evidence>
<accession>A0ACC7NM24</accession>
<sequence length="175" mass="19993">MRFPFLFKSRWKKHQAIIGYKDTELLTFVQSENRPLFTQRDRDFDVSGVLYSDGDRWVLQTDTEQAGCGNAMGGFGFPPSDRSINNFFVEKRIQAIGIRTVIRKSYLHDKTTTSFSRRKAYLTASDNVLVLQERDGFSYVRFSDPRSYAAHPGALTLGWLRSADLVNPFPPASKP</sequence>
<dbReference type="Proteomes" id="UP001629235">
    <property type="component" value="Unassembled WGS sequence"/>
</dbReference>
<organism evidence="1 2">
    <name type="scientific">Paraburkholderia rhynchosiae</name>
    <dbReference type="NCBI Taxonomy" id="487049"/>
    <lineage>
        <taxon>Bacteria</taxon>
        <taxon>Pseudomonadati</taxon>
        <taxon>Pseudomonadota</taxon>
        <taxon>Betaproteobacteria</taxon>
        <taxon>Burkholderiales</taxon>
        <taxon>Burkholderiaceae</taxon>
        <taxon>Paraburkholderia</taxon>
    </lineage>
</organism>
<evidence type="ECO:0000313" key="2">
    <source>
        <dbReference type="Proteomes" id="UP001629235"/>
    </source>
</evidence>
<keyword evidence="2" id="KW-1185">Reference proteome</keyword>
<proteinExistence type="predicted"/>
<reference evidence="1 2" key="1">
    <citation type="journal article" date="2024" name="Chem. Sci.">
        <title>Discovery of megapolipeptins by genome mining of a Burkholderiales bacteria collection.</title>
        <authorList>
            <person name="Paulo B.S."/>
            <person name="Recchia M.J.J."/>
            <person name="Lee S."/>
            <person name="Fergusson C.H."/>
            <person name="Romanowski S.B."/>
            <person name="Hernandez A."/>
            <person name="Krull N."/>
            <person name="Liu D.Y."/>
            <person name="Cavanagh H."/>
            <person name="Bos A."/>
            <person name="Gray C.A."/>
            <person name="Murphy B.T."/>
            <person name="Linington R.G."/>
            <person name="Eustaquio A.S."/>
        </authorList>
    </citation>
    <scope>NUCLEOTIDE SEQUENCE [LARGE SCALE GENOMIC DNA]</scope>
    <source>
        <strain evidence="1 2">RL18-126-BIB-B</strain>
    </source>
</reference>
<gene>
    <name evidence="1" type="ORF">PQR01_35170</name>
</gene>
<protein>
    <submittedName>
        <fullName evidence="1">Uncharacterized protein</fullName>
    </submittedName>
</protein>
<name>A0ACC7NM24_9BURK</name>
<comment type="caution">
    <text evidence="1">The sequence shown here is derived from an EMBL/GenBank/DDBJ whole genome shotgun (WGS) entry which is preliminary data.</text>
</comment>